<organism evidence="2 3">
    <name type="scientific">Daedalea quercina L-15889</name>
    <dbReference type="NCBI Taxonomy" id="1314783"/>
    <lineage>
        <taxon>Eukaryota</taxon>
        <taxon>Fungi</taxon>
        <taxon>Dikarya</taxon>
        <taxon>Basidiomycota</taxon>
        <taxon>Agaricomycotina</taxon>
        <taxon>Agaricomycetes</taxon>
        <taxon>Polyporales</taxon>
        <taxon>Fomitopsis</taxon>
    </lineage>
</organism>
<gene>
    <name evidence="2" type="ORF">DAEQUDRAFT_360010</name>
</gene>
<dbReference type="Proteomes" id="UP000076727">
    <property type="component" value="Unassembled WGS sequence"/>
</dbReference>
<reference evidence="2 3" key="1">
    <citation type="journal article" date="2016" name="Mol. Biol. Evol.">
        <title>Comparative Genomics of Early-Diverging Mushroom-Forming Fungi Provides Insights into the Origins of Lignocellulose Decay Capabilities.</title>
        <authorList>
            <person name="Nagy L.G."/>
            <person name="Riley R."/>
            <person name="Tritt A."/>
            <person name="Adam C."/>
            <person name="Daum C."/>
            <person name="Floudas D."/>
            <person name="Sun H."/>
            <person name="Yadav J.S."/>
            <person name="Pangilinan J."/>
            <person name="Larsson K.H."/>
            <person name="Matsuura K."/>
            <person name="Barry K."/>
            <person name="Labutti K."/>
            <person name="Kuo R."/>
            <person name="Ohm R.A."/>
            <person name="Bhattacharya S.S."/>
            <person name="Shirouzu T."/>
            <person name="Yoshinaga Y."/>
            <person name="Martin F.M."/>
            <person name="Grigoriev I.V."/>
            <person name="Hibbett D.S."/>
        </authorList>
    </citation>
    <scope>NUCLEOTIDE SEQUENCE [LARGE SCALE GENOMIC DNA]</scope>
    <source>
        <strain evidence="2 3">L-15889</strain>
    </source>
</reference>
<evidence type="ECO:0000256" key="1">
    <source>
        <dbReference type="SAM" id="MobiDB-lite"/>
    </source>
</evidence>
<sequence>MWRRDKHRTCWGGSLWMARHVQCGAGTADNPPHSPQHGVLHAGLAVLGVTLPAGFAVSPKESGHGRNARQITQGSTGGTESISSSEVCVHGVICYLDIDLNVEY</sequence>
<keyword evidence="3" id="KW-1185">Reference proteome</keyword>
<evidence type="ECO:0000313" key="3">
    <source>
        <dbReference type="Proteomes" id="UP000076727"/>
    </source>
</evidence>
<protein>
    <submittedName>
        <fullName evidence="2">Uncharacterized protein</fullName>
    </submittedName>
</protein>
<name>A0A165TSV5_9APHY</name>
<proteinExistence type="predicted"/>
<evidence type="ECO:0000313" key="2">
    <source>
        <dbReference type="EMBL" id="KZT73897.1"/>
    </source>
</evidence>
<dbReference type="EMBL" id="KV429035">
    <property type="protein sequence ID" value="KZT73897.1"/>
    <property type="molecule type" value="Genomic_DNA"/>
</dbReference>
<feature type="compositionally biased region" description="Low complexity" evidence="1">
    <location>
        <begin position="70"/>
        <end position="83"/>
    </location>
</feature>
<feature type="region of interest" description="Disordered" evidence="1">
    <location>
        <begin position="58"/>
        <end position="83"/>
    </location>
</feature>
<accession>A0A165TSV5</accession>
<dbReference type="AlphaFoldDB" id="A0A165TSV5"/>